<evidence type="ECO:0000256" key="3">
    <source>
        <dbReference type="PROSITE-ProRule" id="PRU00339"/>
    </source>
</evidence>
<keyword evidence="6" id="KW-1185">Reference proteome</keyword>
<feature type="repeat" description="TPR" evidence="3">
    <location>
        <begin position="78"/>
        <end position="111"/>
    </location>
</feature>
<dbReference type="InterPro" id="IPR019734">
    <property type="entry name" value="TPR_rpt"/>
</dbReference>
<dbReference type="Pfam" id="PF13432">
    <property type="entry name" value="TPR_16"/>
    <property type="match status" value="2"/>
</dbReference>
<dbReference type="Pfam" id="PF13181">
    <property type="entry name" value="TPR_8"/>
    <property type="match status" value="4"/>
</dbReference>
<evidence type="ECO:0000256" key="1">
    <source>
        <dbReference type="ARBA" id="ARBA00022737"/>
    </source>
</evidence>
<proteinExistence type="predicted"/>
<dbReference type="Ensembl" id="ENSCCET00000014720.1">
    <property type="protein sequence ID" value="ENSCCEP00000009292.1"/>
    <property type="gene ID" value="ENSCCEG00000009443.1"/>
</dbReference>
<name>A0A8C0ULQ6_CYACU</name>
<keyword evidence="1" id="KW-0677">Repeat</keyword>
<feature type="coiled-coil region" evidence="4">
    <location>
        <begin position="41"/>
        <end position="77"/>
    </location>
</feature>
<sequence>MFLCLKQPLCNKCISILCVSEYNFLQEVMICPFCLAATMSNKEVKAALKSARDAIRNKEYKEALKHCKAVLKQEKNNYNAWVFIGLAAAELEQPDQAKGAYKKAIELEPNQLLAWQGLANLYEKPSQIDVKGDLADVYQKLLELYESGDKQKWCDVCNKLVELYHQEKKYLEVAETWQKLIRMKQEEGAEKTELHQLWKKMIQLLKDSTRNQDNKTGQLLLTAFEHALHSADTVPGEDHQNLYKDFIQCLSKFPHELARLEKACHDMMALYPTMSYPLEVLCLHFVQSGTLSEEALHCFTRLLEMDANSGPGIIGFGIKCLKENKYKEAVKRLTEGLEKTNQCPAAWHYLAEAQMKIHEHRNAVLSCNQALQALGTTEGPNFRWKTLALQLKAEALIKIADANAAEEAIKALEQIVDGSSDPVVLALRGQAYLNKGLMDQASKISQELLLSHPDLAEAHALEGVIHYSQKNYEQAEKSFLNAIERKAGTAEYHQYLGLTYWFMSDETKKDKGKALTQFLKAAKLDSYMGSAFCYLGNYYRDIAGDKTRARGCYKKAFELDETDEESGAAAVNLSVELGDMDTALSILNEVTEKARPGTAKWAWLHRGLYYLRTGQPSKAVVDLQAAIRADPKDSNCWESLGEAYMNRGSYSTALKSFRKASELNPELVYSIYRAAALEQILGKYESAIATYQEILKKTENYVPALKGLGECYFMLAKTALDNYFDRKAVDYIEQALAYFTRAVQHCPDVSCLWKLLGDTCTSVHVISPTKVNVEVLGFLLSKNATKQMLKKNELLILGGRCYGRALKLMSLPSIWCDLGINYYRQAEHLTAVGADMNEISELLEKSMQCLKKAVRLDSKNHLYWNALGVVASCSAIGNYALAQHSFIKSVQAEQINVVAWTNLGVLYLTTGNIEQAHEAFKIAQSLEPSYLLCWIGQALIAESVGSYDTMDLFRHTTELSMHTEGAKGYAHWVCSTLQDETNRNTELYLYNIVQMNAIPAAQVVLSKYTERNPDDASAFTMFGFLNECMHLKQQAAYAYERAASLLKNSEDTEKYNTAMQNYGRSLCALGLCDKAIEVYTSIPLTEFDGIVGLALAYFKKGLLEESIKAYEKALSVAESEKDKAHVLTALAIIEYKLNKVDAAKTLLFKCSLKEPSTESLKALCTLGLVKQDATLATAALKELLKHEKGDEGIYERCLIASAVYALQGRNVAIQREVSKAIHSYPDNPALWSLLSRLVPLYASKKTKGGAVAGSVAYALDVNCGKEVLLNIAVNQLVAGCHMLEDKKNNPLKNIQKAIHVFPENPAAWAVLMAACHAENTVVCLNNTEPKRTGLEMTLVSSVSAKTGESNLPRNYVRTLEEWCLCQAITSLEETGKLSEAEALCNKGLKSCPEHPTLFLLLRQVQCKQLLQSHKELPDNILEELRKTVMSTSSSAAAWQWLAKIYQSQRMMTGAEMCYRKSLQLASQQGSWNGKLSSLLRLAMLALEVCMANVSDEHWSSLVQEATTEALKLSPCPLAALLQALLQYNRKMGARETRRMLERVVYHQPAHPETIVSVARWYLLQHLYAKDDRELIDVLIENAKANGDVRALELNEKLSASA</sequence>
<dbReference type="Proteomes" id="UP000694410">
    <property type="component" value="Unplaced"/>
</dbReference>
<keyword evidence="2 3" id="KW-0802">TPR repeat</keyword>
<evidence type="ECO:0000256" key="2">
    <source>
        <dbReference type="ARBA" id="ARBA00022803"/>
    </source>
</evidence>
<dbReference type="PROSITE" id="PS50005">
    <property type="entry name" value="TPR"/>
    <property type="match status" value="5"/>
</dbReference>
<feature type="repeat" description="TPR" evidence="3">
    <location>
        <begin position="1087"/>
        <end position="1120"/>
    </location>
</feature>
<organism evidence="5 6">
    <name type="scientific">Cyanistes caeruleus</name>
    <name type="common">Eurasian blue tit</name>
    <name type="synonym">Parus caeruleus</name>
    <dbReference type="NCBI Taxonomy" id="156563"/>
    <lineage>
        <taxon>Eukaryota</taxon>
        <taxon>Metazoa</taxon>
        <taxon>Chordata</taxon>
        <taxon>Craniata</taxon>
        <taxon>Vertebrata</taxon>
        <taxon>Euteleostomi</taxon>
        <taxon>Archelosauria</taxon>
        <taxon>Archosauria</taxon>
        <taxon>Dinosauria</taxon>
        <taxon>Saurischia</taxon>
        <taxon>Theropoda</taxon>
        <taxon>Coelurosauria</taxon>
        <taxon>Aves</taxon>
        <taxon>Neognathae</taxon>
        <taxon>Neoaves</taxon>
        <taxon>Telluraves</taxon>
        <taxon>Australaves</taxon>
        <taxon>Passeriformes</taxon>
        <taxon>Paridae</taxon>
        <taxon>Cyanistes</taxon>
    </lineage>
</organism>
<keyword evidence="4" id="KW-0175">Coiled coil</keyword>
<accession>A0A8C0ULQ6</accession>
<evidence type="ECO:0008006" key="7">
    <source>
        <dbReference type="Google" id="ProtNLM"/>
    </source>
</evidence>
<evidence type="ECO:0000256" key="4">
    <source>
        <dbReference type="SAM" id="Coils"/>
    </source>
</evidence>
<dbReference type="GO" id="GO:0006401">
    <property type="term" value="P:RNA catabolic process"/>
    <property type="evidence" value="ECO:0007669"/>
    <property type="project" value="InterPro"/>
</dbReference>
<dbReference type="PROSITE" id="PS50293">
    <property type="entry name" value="TPR_REGION"/>
    <property type="match status" value="1"/>
</dbReference>
<reference evidence="5" key="1">
    <citation type="submission" date="2025-08" db="UniProtKB">
        <authorList>
            <consortium name="Ensembl"/>
        </authorList>
    </citation>
    <scope>IDENTIFICATION</scope>
</reference>
<protein>
    <recommendedName>
        <fullName evidence="7">Tetratricopeptide repeat domain 37</fullName>
    </recommendedName>
</protein>
<feature type="repeat" description="TPR" evidence="3">
    <location>
        <begin position="897"/>
        <end position="930"/>
    </location>
</feature>
<dbReference type="Gene3D" id="1.25.40.10">
    <property type="entry name" value="Tetratricopeptide repeat domain"/>
    <property type="match status" value="7"/>
</dbReference>
<reference evidence="5" key="2">
    <citation type="submission" date="2025-09" db="UniProtKB">
        <authorList>
            <consortium name="Ensembl"/>
        </authorList>
    </citation>
    <scope>IDENTIFICATION</scope>
</reference>
<dbReference type="PANTHER" id="PTHR15704:SF7">
    <property type="entry name" value="SUPERKILLER COMPLEX PROTEIN 3"/>
    <property type="match status" value="1"/>
</dbReference>
<dbReference type="FunFam" id="1.25.40.10:FF:000585">
    <property type="entry name" value="Tetratricopeptide repeat domain 37"/>
    <property type="match status" value="1"/>
</dbReference>
<dbReference type="GO" id="GO:0055087">
    <property type="term" value="C:Ski complex"/>
    <property type="evidence" value="ECO:0007669"/>
    <property type="project" value="InterPro"/>
</dbReference>
<dbReference type="FunFam" id="1.25.40.10:FF:000546">
    <property type="entry name" value="Tetratricopeptide repeat domain 37"/>
    <property type="match status" value="1"/>
</dbReference>
<dbReference type="SUPFAM" id="SSF48452">
    <property type="entry name" value="TPR-like"/>
    <property type="match status" value="4"/>
</dbReference>
<feature type="repeat" description="TPR" evidence="3">
    <location>
        <begin position="634"/>
        <end position="667"/>
    </location>
</feature>
<dbReference type="SUPFAM" id="SSF81901">
    <property type="entry name" value="HCP-like"/>
    <property type="match status" value="1"/>
</dbReference>
<dbReference type="PANTHER" id="PTHR15704">
    <property type="entry name" value="SUPERKILLER 3 PROTEIN-RELATED"/>
    <property type="match status" value="1"/>
</dbReference>
<dbReference type="InterPro" id="IPR039226">
    <property type="entry name" value="Ski3/TTC37"/>
</dbReference>
<feature type="repeat" description="TPR" evidence="3">
    <location>
        <begin position="600"/>
        <end position="633"/>
    </location>
</feature>
<dbReference type="SMART" id="SM00028">
    <property type="entry name" value="TPR"/>
    <property type="match status" value="18"/>
</dbReference>
<evidence type="ECO:0000313" key="5">
    <source>
        <dbReference type="Ensembl" id="ENSCCEP00000009292.1"/>
    </source>
</evidence>
<evidence type="ECO:0000313" key="6">
    <source>
        <dbReference type="Proteomes" id="UP000694410"/>
    </source>
</evidence>
<dbReference type="InterPro" id="IPR011990">
    <property type="entry name" value="TPR-like_helical_dom_sf"/>
</dbReference>
<gene>
    <name evidence="5" type="primary">SKIC3</name>
</gene>